<proteinExistence type="predicted"/>
<name>A0A8S3XJX8_PARAO</name>
<feature type="region of interest" description="Disordered" evidence="1">
    <location>
        <begin position="1"/>
        <end position="39"/>
    </location>
</feature>
<gene>
    <name evidence="2" type="ORF">PAPOLLO_LOCUS18781</name>
</gene>
<accession>A0A8S3XJX8</accession>
<dbReference type="Proteomes" id="UP000691718">
    <property type="component" value="Unassembled WGS sequence"/>
</dbReference>
<organism evidence="2 3">
    <name type="scientific">Parnassius apollo</name>
    <name type="common">Apollo butterfly</name>
    <name type="synonym">Papilio apollo</name>
    <dbReference type="NCBI Taxonomy" id="110799"/>
    <lineage>
        <taxon>Eukaryota</taxon>
        <taxon>Metazoa</taxon>
        <taxon>Ecdysozoa</taxon>
        <taxon>Arthropoda</taxon>
        <taxon>Hexapoda</taxon>
        <taxon>Insecta</taxon>
        <taxon>Pterygota</taxon>
        <taxon>Neoptera</taxon>
        <taxon>Endopterygota</taxon>
        <taxon>Lepidoptera</taxon>
        <taxon>Glossata</taxon>
        <taxon>Ditrysia</taxon>
        <taxon>Papilionoidea</taxon>
        <taxon>Papilionidae</taxon>
        <taxon>Parnassiinae</taxon>
        <taxon>Parnassini</taxon>
        <taxon>Parnassius</taxon>
        <taxon>Parnassius</taxon>
    </lineage>
</organism>
<keyword evidence="3" id="KW-1185">Reference proteome</keyword>
<dbReference type="EMBL" id="CAJQZP010001185">
    <property type="protein sequence ID" value="CAG5027224.1"/>
    <property type="molecule type" value="Genomic_DNA"/>
</dbReference>
<protein>
    <submittedName>
        <fullName evidence="2">(apollo) hypothetical protein</fullName>
    </submittedName>
</protein>
<dbReference type="AlphaFoldDB" id="A0A8S3XJX8"/>
<evidence type="ECO:0000313" key="2">
    <source>
        <dbReference type="EMBL" id="CAG5027224.1"/>
    </source>
</evidence>
<evidence type="ECO:0000256" key="1">
    <source>
        <dbReference type="SAM" id="MobiDB-lite"/>
    </source>
</evidence>
<sequence>MYRDPEWISRTDDSDTSDTTDKENIISDPKVQNINNQCYGKIKRSRKRIADPSEWNDIKNKHKRELVQ</sequence>
<evidence type="ECO:0000313" key="3">
    <source>
        <dbReference type="Proteomes" id="UP000691718"/>
    </source>
</evidence>
<comment type="caution">
    <text evidence="2">The sequence shown here is derived from an EMBL/GenBank/DDBJ whole genome shotgun (WGS) entry which is preliminary data.</text>
</comment>
<feature type="compositionally biased region" description="Basic and acidic residues" evidence="1">
    <location>
        <begin position="1"/>
        <end position="25"/>
    </location>
</feature>
<reference evidence="2" key="1">
    <citation type="submission" date="2021-04" db="EMBL/GenBank/DDBJ databases">
        <authorList>
            <person name="Tunstrom K."/>
        </authorList>
    </citation>
    <scope>NUCLEOTIDE SEQUENCE</scope>
</reference>